<evidence type="ECO:0000259" key="2">
    <source>
        <dbReference type="Pfam" id="PF20150"/>
    </source>
</evidence>
<accession>A0A2C5ZJ78</accession>
<feature type="region of interest" description="Disordered" evidence="1">
    <location>
        <begin position="37"/>
        <end position="74"/>
    </location>
</feature>
<dbReference type="PANTHER" id="PTHR35910">
    <property type="entry name" value="2EXR DOMAIN-CONTAINING PROTEIN"/>
    <property type="match status" value="1"/>
</dbReference>
<feature type="domain" description="2EXR" evidence="2">
    <location>
        <begin position="6"/>
        <end position="108"/>
    </location>
</feature>
<name>A0A2C5ZJ78_9HYPO</name>
<proteinExistence type="predicted"/>
<dbReference type="EMBL" id="NJES01000031">
    <property type="protein sequence ID" value="PHH79913.1"/>
    <property type="molecule type" value="Genomic_DNA"/>
</dbReference>
<dbReference type="AlphaFoldDB" id="A0A2C5ZJ78"/>
<evidence type="ECO:0000313" key="4">
    <source>
        <dbReference type="Proteomes" id="UP000226431"/>
    </source>
</evidence>
<reference evidence="3 4" key="1">
    <citation type="submission" date="2017-06" db="EMBL/GenBank/DDBJ databases">
        <title>Ant-infecting Ophiocordyceps genomes reveal a high diversity of potential behavioral manipulation genes and a possible major role for enterotoxins.</title>
        <authorList>
            <person name="De Bekker C."/>
            <person name="Evans H.C."/>
            <person name="Brachmann A."/>
            <person name="Hughes D.P."/>
        </authorList>
    </citation>
    <scope>NUCLEOTIDE SEQUENCE [LARGE SCALE GENOMIC DNA]</scope>
    <source>
        <strain evidence="3 4">Map16</strain>
    </source>
</reference>
<evidence type="ECO:0000256" key="1">
    <source>
        <dbReference type="SAM" id="MobiDB-lite"/>
    </source>
</evidence>
<evidence type="ECO:0000313" key="3">
    <source>
        <dbReference type="EMBL" id="PHH79913.1"/>
    </source>
</evidence>
<dbReference type="OrthoDB" id="3596450at2759"/>
<dbReference type="Proteomes" id="UP000226431">
    <property type="component" value="Unassembled WGS sequence"/>
</dbReference>
<keyword evidence="4" id="KW-1185">Reference proteome</keyword>
<gene>
    <name evidence="3" type="ORF">CDD80_3500</name>
</gene>
<protein>
    <recommendedName>
        <fullName evidence="2">2EXR domain-containing protein</fullName>
    </recommendedName>
</protein>
<comment type="caution">
    <text evidence="3">The sequence shown here is derived from an EMBL/GenBank/DDBJ whole genome shotgun (WGS) entry which is preliminary data.</text>
</comment>
<feature type="compositionally biased region" description="Low complexity" evidence="1">
    <location>
        <begin position="40"/>
        <end position="50"/>
    </location>
</feature>
<dbReference type="Pfam" id="PF20150">
    <property type="entry name" value="2EXR"/>
    <property type="match status" value="1"/>
</dbReference>
<dbReference type="PANTHER" id="PTHR35910:SF1">
    <property type="entry name" value="2EXR DOMAIN-CONTAINING PROTEIN"/>
    <property type="match status" value="1"/>
</dbReference>
<organism evidence="3 4">
    <name type="scientific">Ophiocordyceps camponoti-rufipedis</name>
    <dbReference type="NCBI Taxonomy" id="2004952"/>
    <lineage>
        <taxon>Eukaryota</taxon>
        <taxon>Fungi</taxon>
        <taxon>Dikarya</taxon>
        <taxon>Ascomycota</taxon>
        <taxon>Pezizomycotina</taxon>
        <taxon>Sordariomycetes</taxon>
        <taxon>Hypocreomycetidae</taxon>
        <taxon>Hypocreales</taxon>
        <taxon>Ophiocordycipitaceae</taxon>
        <taxon>Ophiocordyceps</taxon>
    </lineage>
</organism>
<sequence>MATSSFQLFPLLPCELRLEVWKMAIRPAGAGVHRISLRDSSSSSSSPSVSGNTLRAVPAGDKQESRRRHIAVAEPEASGSSASLWDAGLWTACSESRQVMMWHFRLQFWQDAGRNLLRAGGYWSPAAVADEFEDMTAMAIAWNGQADRYIVVQPHRDLFWLEPQDWKTTVDWRTLFVDLPFSSSLRGYGHLSHIAVEFDQSWNVHLPKDLPALLKESSPRGFIARAMAECATNRLYSFIWLVDRHLVRDAPVQEEAMEIDTEEEAEETDQPMTFYDCRDVYVETEREDLELSRYSTQAEYEKTAVYFLQRLGTIGNGDYALMGNDSGEPDGFEFTVDDYLGVLALV</sequence>
<dbReference type="InterPro" id="IPR045518">
    <property type="entry name" value="2EXR"/>
</dbReference>